<protein>
    <submittedName>
        <fullName evidence="1">Uncharacterized protein</fullName>
    </submittedName>
</protein>
<accession>A0ABV2SS00</accession>
<proteinExistence type="predicted"/>
<evidence type="ECO:0000313" key="1">
    <source>
        <dbReference type="EMBL" id="MET6989933.1"/>
    </source>
</evidence>
<keyword evidence="2" id="KW-1185">Reference proteome</keyword>
<gene>
    <name evidence="1" type="ORF">ABXZ36_04640</name>
</gene>
<organism evidence="1 2">
    <name type="scientific">Sediminicola arcticus</name>
    <dbReference type="NCBI Taxonomy" id="1574308"/>
    <lineage>
        <taxon>Bacteria</taxon>
        <taxon>Pseudomonadati</taxon>
        <taxon>Bacteroidota</taxon>
        <taxon>Flavobacteriia</taxon>
        <taxon>Flavobacteriales</taxon>
        <taxon>Flavobacteriaceae</taxon>
        <taxon>Sediminicola</taxon>
    </lineage>
</organism>
<dbReference type="RefSeq" id="WP_354614313.1">
    <property type="nucleotide sequence ID" value="NZ_JBEXAE010000002.1"/>
</dbReference>
<comment type="caution">
    <text evidence="1">The sequence shown here is derived from an EMBL/GenBank/DDBJ whole genome shotgun (WGS) entry which is preliminary data.</text>
</comment>
<evidence type="ECO:0000313" key="2">
    <source>
        <dbReference type="Proteomes" id="UP001549799"/>
    </source>
</evidence>
<dbReference type="Proteomes" id="UP001549799">
    <property type="component" value="Unassembled WGS sequence"/>
</dbReference>
<dbReference type="EMBL" id="JBEXAE010000002">
    <property type="protein sequence ID" value="MET6989933.1"/>
    <property type="molecule type" value="Genomic_DNA"/>
</dbReference>
<sequence>MKSFKKKAQKGFCIKAFSDLVKVDRALDIISSNLGANMELSILGKLNHDEFNNKKILVEKRRVLRTYWRKRFKEETDIGFFSHPDIGDIYILGHLMPMFLYDVNGKKLGSLSGGTYGILRGLGIGPKETLNFLKILKEGSCLIILRGYELQLNRLEHALKLLDKSA</sequence>
<reference evidence="1 2" key="1">
    <citation type="submission" date="2024-07" db="EMBL/GenBank/DDBJ databases">
        <title>The genome sequence of type strain Sediminicola arcticus GDMCC 1.2805.</title>
        <authorList>
            <person name="Liu Y."/>
        </authorList>
    </citation>
    <scope>NUCLEOTIDE SEQUENCE [LARGE SCALE GENOMIC DNA]</scope>
    <source>
        <strain evidence="1 2">GDMCC 1.2805</strain>
    </source>
</reference>
<name>A0ABV2SS00_9FLAO</name>